<accession>A0A563F379</accession>
<dbReference type="Gene3D" id="2.40.128.340">
    <property type="match status" value="1"/>
</dbReference>
<dbReference type="EMBL" id="VOBR01000001">
    <property type="protein sequence ID" value="TWP54383.1"/>
    <property type="molecule type" value="Genomic_DNA"/>
</dbReference>
<organism evidence="2 3">
    <name type="scientific">Lentzea tibetensis</name>
    <dbReference type="NCBI Taxonomy" id="2591470"/>
    <lineage>
        <taxon>Bacteria</taxon>
        <taxon>Bacillati</taxon>
        <taxon>Actinomycetota</taxon>
        <taxon>Actinomycetes</taxon>
        <taxon>Pseudonocardiales</taxon>
        <taxon>Pseudonocardiaceae</taxon>
        <taxon>Lentzea</taxon>
    </lineage>
</organism>
<dbReference type="Pfam" id="PF13517">
    <property type="entry name" value="FG-GAP_3"/>
    <property type="match status" value="3"/>
</dbReference>
<dbReference type="PANTHER" id="PTHR46580">
    <property type="entry name" value="SENSOR KINASE-RELATED"/>
    <property type="match status" value="1"/>
</dbReference>
<reference evidence="2 3" key="1">
    <citation type="submission" date="2019-07" db="EMBL/GenBank/DDBJ databases">
        <title>Lentzea xizangensis sp. nov., isolated from Qinghai-Tibetan Plateau Soils.</title>
        <authorList>
            <person name="Huang J."/>
        </authorList>
    </citation>
    <scope>NUCLEOTIDE SEQUENCE [LARGE SCALE GENOMIC DNA]</scope>
    <source>
        <strain evidence="2 3">FXJ1.1311</strain>
    </source>
</reference>
<dbReference type="InterPro" id="IPR028994">
    <property type="entry name" value="Integrin_alpha_N"/>
</dbReference>
<dbReference type="Proteomes" id="UP000316639">
    <property type="component" value="Unassembled WGS sequence"/>
</dbReference>
<dbReference type="AlphaFoldDB" id="A0A563F379"/>
<dbReference type="PANTHER" id="PTHR46580:SF2">
    <property type="entry name" value="MAM DOMAIN-CONTAINING PROTEIN"/>
    <property type="match status" value="1"/>
</dbReference>
<evidence type="ECO:0000313" key="3">
    <source>
        <dbReference type="Proteomes" id="UP000316639"/>
    </source>
</evidence>
<dbReference type="OrthoDB" id="9815928at2"/>
<dbReference type="Gene3D" id="2.130.10.130">
    <property type="entry name" value="Integrin alpha, N-terminal"/>
    <property type="match status" value="1"/>
</dbReference>
<proteinExistence type="predicted"/>
<protein>
    <submittedName>
        <fullName evidence="2">VCBS repeat-containing protein</fullName>
    </submittedName>
</protein>
<keyword evidence="1" id="KW-0732">Signal</keyword>
<keyword evidence="3" id="KW-1185">Reference proteome</keyword>
<dbReference type="InterPro" id="IPR013517">
    <property type="entry name" value="FG-GAP"/>
</dbReference>
<dbReference type="SUPFAM" id="SSF69318">
    <property type="entry name" value="Integrin alpha N-terminal domain"/>
    <property type="match status" value="1"/>
</dbReference>
<evidence type="ECO:0000313" key="2">
    <source>
        <dbReference type="EMBL" id="TWP54383.1"/>
    </source>
</evidence>
<sequence length="343" mass="35854">MKDHNLYRFDSGGPPPSGPAELIISSGNTDFTGDGKEDIATFTRGSTADAYVAASTGSGFSGTSQKWHDWFAAGSEIPLTGDFNGDGKADVATFTRGTTADVFVALSTGSGFSGTSVKWHDWFAMGSEIPAVGDFNGDNKDDIAVFTRGDAADVYVALSTGSSFSGTSLKWHDFFAAGAEIPAIGDFNGDGKDDIATFTRGATADVYVALSTGSSFSGTSLKWHDWFAASSEIPAIGDFNGDGKDDIVTFTRGDTADVYVALSDGGKFTGTTVKWHDWFAMGGEVPGVGDFNGDGKDDIITFTRGPAADVYVATSTGSGFTGTSQKWHDWFAYEGEIPAPAVL</sequence>
<evidence type="ECO:0000256" key="1">
    <source>
        <dbReference type="ARBA" id="ARBA00022729"/>
    </source>
</evidence>
<gene>
    <name evidence="2" type="ORF">FKR81_00840</name>
</gene>
<comment type="caution">
    <text evidence="2">The sequence shown here is derived from an EMBL/GenBank/DDBJ whole genome shotgun (WGS) entry which is preliminary data.</text>
</comment>
<name>A0A563F379_9PSEU</name>